<dbReference type="EC" id="3.4.24.-" evidence="7"/>
<keyword evidence="2 6" id="KW-0479">Metal-binding</keyword>
<dbReference type="AlphaFoldDB" id="A0A8X6KJE8"/>
<name>A0A8X6KJE8_NEPPI</name>
<dbReference type="PRINTS" id="PR00480">
    <property type="entry name" value="ASTACIN"/>
</dbReference>
<feature type="binding site" evidence="6">
    <location>
        <position position="26"/>
    </location>
    <ligand>
        <name>Zn(2+)</name>
        <dbReference type="ChEBI" id="CHEBI:29105"/>
        <note>catalytic</note>
    </ligand>
</feature>
<dbReference type="Proteomes" id="UP000887013">
    <property type="component" value="Unassembled WGS sequence"/>
</dbReference>
<feature type="active site" evidence="6">
    <location>
        <position position="23"/>
    </location>
</feature>
<dbReference type="InterPro" id="IPR001506">
    <property type="entry name" value="Peptidase_M12A"/>
</dbReference>
<comment type="caution">
    <text evidence="10">The sequence shown here is derived from an EMBL/GenBank/DDBJ whole genome shotgun (WGS) entry which is preliminary data.</text>
</comment>
<keyword evidence="5 6" id="KW-0482">Metalloprotease</keyword>
<evidence type="ECO:0000256" key="3">
    <source>
        <dbReference type="ARBA" id="ARBA00022801"/>
    </source>
</evidence>
<protein>
    <recommendedName>
        <fullName evidence="7">Metalloendopeptidase</fullName>
        <ecNumber evidence="7">3.4.24.-</ecNumber>
    </recommendedName>
</protein>
<dbReference type="PROSITE" id="PS51864">
    <property type="entry name" value="ASTACIN"/>
    <property type="match status" value="1"/>
</dbReference>
<gene>
    <name evidence="10" type="primary">NCL1_53829</name>
    <name evidence="10" type="ORF">NPIL_44231</name>
</gene>
<evidence type="ECO:0000256" key="8">
    <source>
        <dbReference type="SAM" id="MobiDB-lite"/>
    </source>
</evidence>
<dbReference type="EMBL" id="BMAW01046075">
    <property type="protein sequence ID" value="GFS53415.1"/>
    <property type="molecule type" value="Genomic_DNA"/>
</dbReference>
<dbReference type="SUPFAM" id="SSF55486">
    <property type="entry name" value="Metalloproteases ('zincins'), catalytic domain"/>
    <property type="match status" value="1"/>
</dbReference>
<evidence type="ECO:0000313" key="11">
    <source>
        <dbReference type="Proteomes" id="UP000887013"/>
    </source>
</evidence>
<keyword evidence="1 6" id="KW-0645">Protease</keyword>
<organism evidence="10 11">
    <name type="scientific">Nephila pilipes</name>
    <name type="common">Giant wood spider</name>
    <name type="synonym">Nephila maculata</name>
    <dbReference type="NCBI Taxonomy" id="299642"/>
    <lineage>
        <taxon>Eukaryota</taxon>
        <taxon>Metazoa</taxon>
        <taxon>Ecdysozoa</taxon>
        <taxon>Arthropoda</taxon>
        <taxon>Chelicerata</taxon>
        <taxon>Arachnida</taxon>
        <taxon>Araneae</taxon>
        <taxon>Araneomorphae</taxon>
        <taxon>Entelegynae</taxon>
        <taxon>Araneoidea</taxon>
        <taxon>Nephilidae</taxon>
        <taxon>Nephila</taxon>
    </lineage>
</organism>
<keyword evidence="4 6" id="KW-0862">Zinc</keyword>
<dbReference type="Gene3D" id="3.40.390.10">
    <property type="entry name" value="Collagenase (Catalytic Domain)"/>
    <property type="match status" value="1"/>
</dbReference>
<dbReference type="PANTHER" id="PTHR10127:SF780">
    <property type="entry name" value="METALLOENDOPEPTIDASE"/>
    <property type="match status" value="1"/>
</dbReference>
<evidence type="ECO:0000256" key="4">
    <source>
        <dbReference type="ARBA" id="ARBA00022833"/>
    </source>
</evidence>
<keyword evidence="11" id="KW-1185">Reference proteome</keyword>
<feature type="domain" description="Peptidase M12A" evidence="9">
    <location>
        <begin position="1"/>
        <end position="108"/>
    </location>
</feature>
<dbReference type="Pfam" id="PF01400">
    <property type="entry name" value="Astacin"/>
    <property type="match status" value="1"/>
</dbReference>
<feature type="binding site" evidence="6">
    <location>
        <position position="22"/>
    </location>
    <ligand>
        <name>Zn(2+)</name>
        <dbReference type="ChEBI" id="CHEBI:29105"/>
        <note>catalytic</note>
    </ligand>
</feature>
<dbReference type="PANTHER" id="PTHR10127">
    <property type="entry name" value="DISCOIDIN, CUB, EGF, LAMININ , AND ZINC METALLOPROTEASE DOMAIN CONTAINING"/>
    <property type="match status" value="1"/>
</dbReference>
<feature type="binding site" evidence="6">
    <location>
        <position position="32"/>
    </location>
    <ligand>
        <name>Zn(2+)</name>
        <dbReference type="ChEBI" id="CHEBI:29105"/>
        <note>catalytic</note>
    </ligand>
</feature>
<comment type="caution">
    <text evidence="6">Lacks conserved residue(s) required for the propagation of feature annotation.</text>
</comment>
<dbReference type="GO" id="GO:0004222">
    <property type="term" value="F:metalloendopeptidase activity"/>
    <property type="evidence" value="ECO:0007669"/>
    <property type="project" value="UniProtKB-UniRule"/>
</dbReference>
<evidence type="ECO:0000256" key="1">
    <source>
        <dbReference type="ARBA" id="ARBA00022670"/>
    </source>
</evidence>
<evidence type="ECO:0000256" key="7">
    <source>
        <dbReference type="RuleBase" id="RU361183"/>
    </source>
</evidence>
<evidence type="ECO:0000256" key="5">
    <source>
        <dbReference type="ARBA" id="ARBA00023049"/>
    </source>
</evidence>
<dbReference type="OrthoDB" id="6432618at2759"/>
<proteinExistence type="predicted"/>
<dbReference type="GO" id="GO:0006508">
    <property type="term" value="P:proteolysis"/>
    <property type="evidence" value="ECO:0007669"/>
    <property type="project" value="UniProtKB-KW"/>
</dbReference>
<evidence type="ECO:0000256" key="6">
    <source>
        <dbReference type="PROSITE-ProRule" id="PRU01211"/>
    </source>
</evidence>
<dbReference type="GO" id="GO:0008270">
    <property type="term" value="F:zinc ion binding"/>
    <property type="evidence" value="ECO:0007669"/>
    <property type="project" value="UniProtKB-UniRule"/>
</dbReference>
<evidence type="ECO:0000256" key="2">
    <source>
        <dbReference type="ARBA" id="ARBA00022723"/>
    </source>
</evidence>
<comment type="cofactor">
    <cofactor evidence="6 7">
        <name>Zn(2+)</name>
        <dbReference type="ChEBI" id="CHEBI:29105"/>
    </cofactor>
    <text evidence="6 7">Binds 1 zinc ion per subunit.</text>
</comment>
<accession>A0A8X6KJE8</accession>
<dbReference type="InterPro" id="IPR024079">
    <property type="entry name" value="MetalloPept_cat_dom_sf"/>
</dbReference>
<evidence type="ECO:0000313" key="10">
    <source>
        <dbReference type="EMBL" id="GFS53415.1"/>
    </source>
</evidence>
<keyword evidence="3 6" id="KW-0378">Hydrolase</keyword>
<feature type="region of interest" description="Disordered" evidence="8">
    <location>
        <begin position="88"/>
        <end position="108"/>
    </location>
</feature>
<evidence type="ECO:0000259" key="9">
    <source>
        <dbReference type="PROSITE" id="PS51864"/>
    </source>
</evidence>
<reference evidence="10" key="1">
    <citation type="submission" date="2020-08" db="EMBL/GenBank/DDBJ databases">
        <title>Multicomponent nature underlies the extraordinary mechanical properties of spider dragline silk.</title>
        <authorList>
            <person name="Kono N."/>
            <person name="Nakamura H."/>
            <person name="Mori M."/>
            <person name="Yoshida Y."/>
            <person name="Ohtoshi R."/>
            <person name="Malay A.D."/>
            <person name="Moran D.A.P."/>
            <person name="Tomita M."/>
            <person name="Numata K."/>
            <person name="Arakawa K."/>
        </authorList>
    </citation>
    <scope>NUCLEOTIDE SEQUENCE</scope>
</reference>
<sequence length="108" mass="11823">MVGGQQPVSLGPGCIFKGTIVHELGHALGFFHEQNRSDRDDHLIIYWDNIRKVFNELLFKSKLCQRDESPVTSGTSWKSSAGSCISAADSLSSSELSSSSMIGDSRFK</sequence>